<evidence type="ECO:0000256" key="2">
    <source>
        <dbReference type="ARBA" id="ARBA00022759"/>
    </source>
</evidence>
<dbReference type="Pfam" id="PF13392">
    <property type="entry name" value="HNH_3"/>
    <property type="match status" value="1"/>
</dbReference>
<feature type="domain" description="Nuclease associated modular" evidence="5">
    <location>
        <begin position="146"/>
        <end position="162"/>
    </location>
</feature>
<feature type="region of interest" description="Disordered" evidence="4">
    <location>
        <begin position="125"/>
        <end position="146"/>
    </location>
</feature>
<sequence length="219" mass="25026">MEAQQEIWKDVVGYEDYYQVSNFGKVCSKDRTTLHKDGKKVSYNGTMLTACNDTHGYLFVTLSINGKSRKVKVHRLVAIAFIPNPRNKPEIDHVNANRHDNRVSNLRWVTRHENNSNPIFVQRQRESQLGKRHSEQTKKKIGEKSKGHRLSYQSRIKIAASKNRPVEMLDLNGCLIMSFDSILNACSFAGVTSMAIINACNGRTKTSGGYKWRYKYGNK</sequence>
<proteinExistence type="predicted"/>
<feature type="compositionally biased region" description="Basic and acidic residues" evidence="4">
    <location>
        <begin position="125"/>
        <end position="145"/>
    </location>
</feature>
<evidence type="ECO:0000259" key="5">
    <source>
        <dbReference type="SMART" id="SM00496"/>
    </source>
</evidence>
<dbReference type="GO" id="GO:0004519">
    <property type="term" value="F:endonuclease activity"/>
    <property type="evidence" value="ECO:0007669"/>
    <property type="project" value="UniProtKB-KW"/>
</dbReference>
<keyword evidence="8" id="KW-1185">Reference proteome</keyword>
<dbReference type="InterPro" id="IPR003611">
    <property type="entry name" value="NUMOD3"/>
</dbReference>
<dbReference type="SMART" id="SM00496">
    <property type="entry name" value="IENR2"/>
    <property type="match status" value="2"/>
</dbReference>
<organism evidence="7 8">
    <name type="scientific">Parabacteroides hominis</name>
    <dbReference type="NCBI Taxonomy" id="2763057"/>
    <lineage>
        <taxon>Bacteria</taxon>
        <taxon>Pseudomonadati</taxon>
        <taxon>Bacteroidota</taxon>
        <taxon>Bacteroidia</taxon>
        <taxon>Bacteroidales</taxon>
        <taxon>Tannerellaceae</taxon>
        <taxon>Parabacteroides</taxon>
    </lineage>
</organism>
<dbReference type="SUPFAM" id="SSF54060">
    <property type="entry name" value="His-Me finger endonucleases"/>
    <property type="match status" value="1"/>
</dbReference>
<evidence type="ECO:0000256" key="4">
    <source>
        <dbReference type="SAM" id="MobiDB-lite"/>
    </source>
</evidence>
<comment type="caution">
    <text evidence="7">The sequence shown here is derived from an EMBL/GenBank/DDBJ whole genome shotgun (WGS) entry which is preliminary data.</text>
</comment>
<dbReference type="Proteomes" id="UP000651475">
    <property type="component" value="Unassembled WGS sequence"/>
</dbReference>
<dbReference type="InterPro" id="IPR036388">
    <property type="entry name" value="WH-like_DNA-bd_sf"/>
</dbReference>
<keyword evidence="1" id="KW-0540">Nuclease</keyword>
<dbReference type="Gene3D" id="3.90.75.20">
    <property type="match status" value="1"/>
</dbReference>
<name>A0ABR7DKX2_9BACT</name>
<dbReference type="EMBL" id="JACOOJ010000005">
    <property type="protein sequence ID" value="MBC5632081.1"/>
    <property type="molecule type" value="Genomic_DNA"/>
</dbReference>
<dbReference type="Pfam" id="PF07463">
    <property type="entry name" value="NUMOD4"/>
    <property type="match status" value="1"/>
</dbReference>
<dbReference type="InterPro" id="IPR010902">
    <property type="entry name" value="NUMOD4"/>
</dbReference>
<evidence type="ECO:0000256" key="3">
    <source>
        <dbReference type="ARBA" id="ARBA00022801"/>
    </source>
</evidence>
<dbReference type="SMART" id="SM00507">
    <property type="entry name" value="HNHc"/>
    <property type="match status" value="1"/>
</dbReference>
<keyword evidence="2 7" id="KW-0255">Endonuclease</keyword>
<dbReference type="SUPFAM" id="SSF64496">
    <property type="entry name" value="DNA-binding domain of intron-encoded endonucleases"/>
    <property type="match status" value="1"/>
</dbReference>
<protein>
    <submittedName>
        <fullName evidence="7">HNH endonuclease</fullName>
    </submittedName>
</protein>
<gene>
    <name evidence="7" type="ORF">H8S65_04745</name>
</gene>
<dbReference type="InterPro" id="IPR003647">
    <property type="entry name" value="Intron_nuc_1_rpt"/>
</dbReference>
<evidence type="ECO:0000259" key="6">
    <source>
        <dbReference type="SMART" id="SM00507"/>
    </source>
</evidence>
<keyword evidence="3" id="KW-0378">Hydrolase</keyword>
<dbReference type="SMART" id="SM00497">
    <property type="entry name" value="IENR1"/>
    <property type="match status" value="1"/>
</dbReference>
<accession>A0ABR7DKX2</accession>
<dbReference type="InterPro" id="IPR044925">
    <property type="entry name" value="His-Me_finger_sf"/>
</dbReference>
<dbReference type="InterPro" id="IPR003615">
    <property type="entry name" value="HNH_nuc"/>
</dbReference>
<feature type="domain" description="Nuclease associated modular" evidence="5">
    <location>
        <begin position="129"/>
        <end position="145"/>
    </location>
</feature>
<evidence type="ECO:0000256" key="1">
    <source>
        <dbReference type="ARBA" id="ARBA00022722"/>
    </source>
</evidence>
<dbReference type="RefSeq" id="WP_186928865.1">
    <property type="nucleotide sequence ID" value="NZ_JACOOJ010000005.1"/>
</dbReference>
<evidence type="ECO:0000313" key="7">
    <source>
        <dbReference type="EMBL" id="MBC5632081.1"/>
    </source>
</evidence>
<feature type="domain" description="HNH nuclease" evidence="6">
    <location>
        <begin position="67"/>
        <end position="115"/>
    </location>
</feature>
<evidence type="ECO:0000313" key="8">
    <source>
        <dbReference type="Proteomes" id="UP000651475"/>
    </source>
</evidence>
<dbReference type="Gene3D" id="1.10.10.10">
    <property type="entry name" value="Winged helix-like DNA-binding domain superfamily/Winged helix DNA-binding domain"/>
    <property type="match status" value="1"/>
</dbReference>
<reference evidence="7 8" key="1">
    <citation type="submission" date="2020-08" db="EMBL/GenBank/DDBJ databases">
        <title>Genome public.</title>
        <authorList>
            <person name="Liu C."/>
            <person name="Sun Q."/>
        </authorList>
    </citation>
    <scope>NUCLEOTIDE SEQUENCE [LARGE SCALE GENOMIC DNA]</scope>
    <source>
        <strain evidence="7 8">NSJ-79</strain>
    </source>
</reference>